<protein>
    <submittedName>
        <fullName evidence="1">Uncharacterized protein</fullName>
    </submittedName>
</protein>
<reference evidence="1" key="2">
    <citation type="journal article" date="2015" name="Data Brief">
        <title>Shoot transcriptome of the giant reed, Arundo donax.</title>
        <authorList>
            <person name="Barrero R.A."/>
            <person name="Guerrero F.D."/>
            <person name="Moolhuijzen P."/>
            <person name="Goolsby J.A."/>
            <person name="Tidwell J."/>
            <person name="Bellgard S.E."/>
            <person name="Bellgard M.I."/>
        </authorList>
    </citation>
    <scope>NUCLEOTIDE SEQUENCE</scope>
    <source>
        <tissue evidence="1">Shoot tissue taken approximately 20 cm above the soil surface</tissue>
    </source>
</reference>
<accession>A0A0A9E332</accession>
<proteinExistence type="predicted"/>
<sequence length="47" mass="4872">MPRAAAMAGGRARMPRSTAAAMLPAQWAALAGTATCTARGTARTRRR</sequence>
<dbReference type="EMBL" id="GBRH01203439">
    <property type="protein sequence ID" value="JAD94456.1"/>
    <property type="molecule type" value="Transcribed_RNA"/>
</dbReference>
<evidence type="ECO:0000313" key="1">
    <source>
        <dbReference type="EMBL" id="JAD94456.1"/>
    </source>
</evidence>
<organism evidence="1">
    <name type="scientific">Arundo donax</name>
    <name type="common">Giant reed</name>
    <name type="synonym">Donax arundinaceus</name>
    <dbReference type="NCBI Taxonomy" id="35708"/>
    <lineage>
        <taxon>Eukaryota</taxon>
        <taxon>Viridiplantae</taxon>
        <taxon>Streptophyta</taxon>
        <taxon>Embryophyta</taxon>
        <taxon>Tracheophyta</taxon>
        <taxon>Spermatophyta</taxon>
        <taxon>Magnoliopsida</taxon>
        <taxon>Liliopsida</taxon>
        <taxon>Poales</taxon>
        <taxon>Poaceae</taxon>
        <taxon>PACMAD clade</taxon>
        <taxon>Arundinoideae</taxon>
        <taxon>Arundineae</taxon>
        <taxon>Arundo</taxon>
    </lineage>
</organism>
<name>A0A0A9E332_ARUDO</name>
<dbReference type="AlphaFoldDB" id="A0A0A9E332"/>
<reference evidence="1" key="1">
    <citation type="submission" date="2014-09" db="EMBL/GenBank/DDBJ databases">
        <authorList>
            <person name="Magalhaes I.L.F."/>
            <person name="Oliveira U."/>
            <person name="Santos F.R."/>
            <person name="Vidigal T.H.D.A."/>
            <person name="Brescovit A.D."/>
            <person name="Santos A.J."/>
        </authorList>
    </citation>
    <scope>NUCLEOTIDE SEQUENCE</scope>
    <source>
        <tissue evidence="1">Shoot tissue taken approximately 20 cm above the soil surface</tissue>
    </source>
</reference>